<organism evidence="8 9">
    <name type="scientific">Moniliophthora roreri (strain MCA 2997)</name>
    <name type="common">Cocoa frosty pod rot fungus</name>
    <name type="synonym">Crinipellis roreri</name>
    <dbReference type="NCBI Taxonomy" id="1381753"/>
    <lineage>
        <taxon>Eukaryota</taxon>
        <taxon>Fungi</taxon>
        <taxon>Dikarya</taxon>
        <taxon>Basidiomycota</taxon>
        <taxon>Agaricomycotina</taxon>
        <taxon>Agaricomycetes</taxon>
        <taxon>Agaricomycetidae</taxon>
        <taxon>Agaricales</taxon>
        <taxon>Marasmiineae</taxon>
        <taxon>Marasmiaceae</taxon>
        <taxon>Moniliophthora</taxon>
    </lineage>
</organism>
<dbReference type="PANTHER" id="PTHR10137">
    <property type="entry name" value="V-TYPE PROTON ATPASE SUBUNIT C"/>
    <property type="match status" value="1"/>
</dbReference>
<evidence type="ECO:0000256" key="7">
    <source>
        <dbReference type="SAM" id="MobiDB-lite"/>
    </source>
</evidence>
<comment type="function">
    <text evidence="5">Subunit of the V1 complex of vacuolar(H+)-ATPase (V-ATPase), a multisubunit enzyme composed of a peripheral complex (V1) that hydrolyzes ATP and a membrane integral complex (V0) that translocates protons. V-ATPase is responsible for acidifying and maintaining the pH of intracellular compartments. Subunit C is necessary for the assembly of the catalytic sector of the enzyme and is likely to have a specific function in its catalytic activity. Reversibly leaves the enzyme after glucose depletion, causing the catalytic subcomplex V1 to detach from the V0 section.</text>
</comment>
<dbReference type="Gene3D" id="1.20.1460.10">
    <property type="entry name" value="subunit c (vma5p) of the yeast v-atpase, domain 2"/>
    <property type="match status" value="1"/>
</dbReference>
<sequence>MPSDQSTWLISVPLNGDSEGLSQELSSKLSQQSRSFSPNSLGELPIPSFKTGTLDSLISLSEELPKQDTYFTNTVAKIVDTLRNLLNNDPSKLSQHILVNERSVDDYILRNWKWNEGRYGVQKSLKEMVDTLNKEMASIDNAMKSKLTNYNLVKGSLVQMQRKKTGNLSVRSVVDLVSKDDFVQDSEYLETVLVAVPKSAVKLWNTKYERLASMVVPRSSRLITSDDEYSLFSAVIFRRVHDEFAQQCRENKFILRDFVYSEEEIAKQSQELETADTTEKELWTELLHLSRTNFSESLQVLVHLKIIRLFVESVLRYGLPANYVGVAIKPDPKSTKKIFSLLQSHFSYLRSGSKGAKAKSGETEEFAGEYQTLMEQEFYDFVIYEVPWILT</sequence>
<dbReference type="PANTHER" id="PTHR10137:SF0">
    <property type="entry name" value="V-TYPE PROTON ATPASE SUBUNIT C"/>
    <property type="match status" value="1"/>
</dbReference>
<gene>
    <name evidence="8" type="ORF">Moror_188</name>
</gene>
<dbReference type="CDD" id="cd14785">
    <property type="entry name" value="V-ATPase_C"/>
    <property type="match status" value="1"/>
</dbReference>
<evidence type="ECO:0000256" key="5">
    <source>
        <dbReference type="ARBA" id="ARBA00053565"/>
    </source>
</evidence>
<dbReference type="KEGG" id="mrr:Moror_188"/>
<feature type="region of interest" description="Disordered" evidence="7">
    <location>
        <begin position="12"/>
        <end position="41"/>
    </location>
</feature>
<comment type="caution">
    <text evidence="8">The sequence shown here is derived from an EMBL/GenBank/DDBJ whole genome shotgun (WGS) entry which is preliminary data.</text>
</comment>
<comment type="function">
    <text evidence="6">Subunit of the V1 complex of vacuolar(H+)-ATPase (V-ATPase), a multisubunit enzyme composed of a peripheral complex (V1) that hydrolyzes ATP and a membrane integral complex (V0) that translocates protons. V-ATPase is responsible for acidifying and maintaining the pH of intracellular compartments and in some cell types, is targeted to the plasma membrane, where it is responsible for acidifying the extracellular environment. Subunit C is necessary for the assembly of the catalytic sector of the enzyme and is likely to have a specific function in its catalytic activity.</text>
</comment>
<dbReference type="Gene3D" id="3.30.70.1180">
    <property type="entry name" value="Vacuolar atp synthase subunit c, domain 1"/>
    <property type="match status" value="1"/>
</dbReference>
<dbReference type="InterPro" id="IPR004907">
    <property type="entry name" value="ATPase_V1-cplx_csu"/>
</dbReference>
<dbReference type="STRING" id="1381753.V2XGV2"/>
<evidence type="ECO:0000256" key="6">
    <source>
        <dbReference type="RuleBase" id="RU364010"/>
    </source>
</evidence>
<feature type="compositionally biased region" description="Low complexity" evidence="7">
    <location>
        <begin position="18"/>
        <end position="37"/>
    </location>
</feature>
<dbReference type="GO" id="GO:0000221">
    <property type="term" value="C:vacuolar proton-transporting V-type ATPase, V1 domain"/>
    <property type="evidence" value="ECO:0007669"/>
    <property type="project" value="TreeGrafter"/>
</dbReference>
<dbReference type="Gene3D" id="3.30.70.100">
    <property type="match status" value="1"/>
</dbReference>
<dbReference type="SUPFAM" id="SSF118203">
    <property type="entry name" value="Vacuolar ATP synthase subunit C"/>
    <property type="match status" value="1"/>
</dbReference>
<accession>V2XGV2</accession>
<evidence type="ECO:0000256" key="4">
    <source>
        <dbReference type="ARBA" id="ARBA00023065"/>
    </source>
</evidence>
<comment type="subunit">
    <text evidence="6">V-ATPase is a heteromultimeric enzyme composed of a peripheral catalytic V1 complex (components A to H) attached to an integral membrane V0 proton pore complex.</text>
</comment>
<keyword evidence="2 6" id="KW-0813">Transport</keyword>
<name>V2XGV2_MONRO</name>
<dbReference type="EMBL" id="AWSO01000002">
    <property type="protein sequence ID" value="ESK98438.1"/>
    <property type="molecule type" value="Genomic_DNA"/>
</dbReference>
<dbReference type="Pfam" id="PF03223">
    <property type="entry name" value="V-ATPase_C"/>
    <property type="match status" value="1"/>
</dbReference>
<dbReference type="InterPro" id="IPR036132">
    <property type="entry name" value="Vac_ATP_synth_c_sf"/>
</dbReference>
<keyword evidence="3 6" id="KW-0375">Hydrogen ion transport</keyword>
<dbReference type="HOGENOM" id="CLU_017554_0_0_1"/>
<evidence type="ECO:0000256" key="2">
    <source>
        <dbReference type="ARBA" id="ARBA00022448"/>
    </source>
</evidence>
<dbReference type="AlphaFoldDB" id="V2XGV2"/>
<evidence type="ECO:0000256" key="1">
    <source>
        <dbReference type="ARBA" id="ARBA00006138"/>
    </source>
</evidence>
<protein>
    <recommendedName>
        <fullName evidence="6">V-type proton ATPase subunit C</fullName>
    </recommendedName>
</protein>
<comment type="similarity">
    <text evidence="1 6">Belongs to the V-ATPase C subunit family.</text>
</comment>
<dbReference type="Proteomes" id="UP000017559">
    <property type="component" value="Unassembled WGS sequence"/>
</dbReference>
<proteinExistence type="inferred from homology"/>
<dbReference type="OrthoDB" id="6605928at2759"/>
<reference evidence="8 9" key="1">
    <citation type="journal article" date="2014" name="BMC Genomics">
        <title>Genome and secretome analysis of the hemibiotrophic fungal pathogen, Moniliophthora roreri, which causes frosty pod rot disease of cacao: mechanisms of the biotrophic and necrotrophic phases.</title>
        <authorList>
            <person name="Meinhardt L.W."/>
            <person name="Costa G.G.L."/>
            <person name="Thomazella D.P.T."/>
            <person name="Teixeira P.J.P.L."/>
            <person name="Carazzolle M.F."/>
            <person name="Schuster S.C."/>
            <person name="Carlson J.E."/>
            <person name="Guiltinan M.J."/>
            <person name="Mieczkowski P."/>
            <person name="Farmer A."/>
            <person name="Ramaraj T."/>
            <person name="Crozier J."/>
            <person name="Davis R.E."/>
            <person name="Shao J."/>
            <person name="Melnick R.L."/>
            <person name="Pereira G.A.G."/>
            <person name="Bailey B.A."/>
        </authorList>
    </citation>
    <scope>NUCLEOTIDE SEQUENCE [LARGE SCALE GENOMIC DNA]</scope>
    <source>
        <strain evidence="8 9">MCA 2997</strain>
    </source>
</reference>
<keyword evidence="9" id="KW-1185">Reference proteome</keyword>
<evidence type="ECO:0000313" key="8">
    <source>
        <dbReference type="EMBL" id="ESK98438.1"/>
    </source>
</evidence>
<dbReference type="GO" id="GO:0046961">
    <property type="term" value="F:proton-transporting ATPase activity, rotational mechanism"/>
    <property type="evidence" value="ECO:0007669"/>
    <property type="project" value="InterPro"/>
</dbReference>
<dbReference type="FunFam" id="3.30.70.100:FF:000002">
    <property type="entry name" value="V-type proton ATPase subunit C"/>
    <property type="match status" value="1"/>
</dbReference>
<evidence type="ECO:0000313" key="9">
    <source>
        <dbReference type="Proteomes" id="UP000017559"/>
    </source>
</evidence>
<evidence type="ECO:0000256" key="3">
    <source>
        <dbReference type="ARBA" id="ARBA00022781"/>
    </source>
</evidence>
<keyword evidence="4 6" id="KW-0406">Ion transport</keyword>